<name>A0A4Y2IYT1_ARAVE</name>
<organism evidence="2 3">
    <name type="scientific">Araneus ventricosus</name>
    <name type="common">Orbweaver spider</name>
    <name type="synonym">Epeira ventricosa</name>
    <dbReference type="NCBI Taxonomy" id="182803"/>
    <lineage>
        <taxon>Eukaryota</taxon>
        <taxon>Metazoa</taxon>
        <taxon>Ecdysozoa</taxon>
        <taxon>Arthropoda</taxon>
        <taxon>Chelicerata</taxon>
        <taxon>Arachnida</taxon>
        <taxon>Araneae</taxon>
        <taxon>Araneomorphae</taxon>
        <taxon>Entelegynae</taxon>
        <taxon>Araneoidea</taxon>
        <taxon>Araneidae</taxon>
        <taxon>Araneus</taxon>
    </lineage>
</organism>
<dbReference type="AlphaFoldDB" id="A0A4Y2IYT1"/>
<feature type="region of interest" description="Disordered" evidence="1">
    <location>
        <begin position="1"/>
        <end position="31"/>
    </location>
</feature>
<dbReference type="Proteomes" id="UP000499080">
    <property type="component" value="Unassembled WGS sequence"/>
</dbReference>
<evidence type="ECO:0000313" key="2">
    <source>
        <dbReference type="EMBL" id="GBM83121.1"/>
    </source>
</evidence>
<gene>
    <name evidence="2" type="ORF">AVEN_78416_1</name>
</gene>
<evidence type="ECO:0000256" key="1">
    <source>
        <dbReference type="SAM" id="MobiDB-lite"/>
    </source>
</evidence>
<feature type="region of interest" description="Disordered" evidence="1">
    <location>
        <begin position="51"/>
        <end position="85"/>
    </location>
</feature>
<evidence type="ECO:0000313" key="3">
    <source>
        <dbReference type="Proteomes" id="UP000499080"/>
    </source>
</evidence>
<accession>A0A4Y2IYT1</accession>
<dbReference type="EMBL" id="BGPR01003057">
    <property type="protein sequence ID" value="GBM83121.1"/>
    <property type="molecule type" value="Genomic_DNA"/>
</dbReference>
<feature type="compositionally biased region" description="Polar residues" evidence="1">
    <location>
        <begin position="66"/>
        <end position="79"/>
    </location>
</feature>
<keyword evidence="3" id="KW-1185">Reference proteome</keyword>
<comment type="caution">
    <text evidence="2">The sequence shown here is derived from an EMBL/GenBank/DDBJ whole genome shotgun (WGS) entry which is preliminary data.</text>
</comment>
<reference evidence="2 3" key="1">
    <citation type="journal article" date="2019" name="Sci. Rep.">
        <title>Orb-weaving spider Araneus ventricosus genome elucidates the spidroin gene catalogue.</title>
        <authorList>
            <person name="Kono N."/>
            <person name="Nakamura H."/>
            <person name="Ohtoshi R."/>
            <person name="Moran D.A.P."/>
            <person name="Shinohara A."/>
            <person name="Yoshida Y."/>
            <person name="Fujiwara M."/>
            <person name="Mori M."/>
            <person name="Tomita M."/>
            <person name="Arakawa K."/>
        </authorList>
    </citation>
    <scope>NUCLEOTIDE SEQUENCE [LARGE SCALE GENOMIC DNA]</scope>
</reference>
<sequence length="85" mass="9234">MLCASEQKPTTGPLLQCLELTPPRSTPQGLRSTIGRRAGVECKFGPRVPVQVLSSSSDRGSKVRGPSQNSPRFASQRDINITKLR</sequence>
<protein>
    <submittedName>
        <fullName evidence="2">Uncharacterized protein</fullName>
    </submittedName>
</protein>
<proteinExistence type="predicted"/>